<protein>
    <recommendedName>
        <fullName evidence="3">UDP-glucose 4-epimerase</fullName>
    </recommendedName>
</protein>
<name>A0A917ASZ9_9MICC</name>
<evidence type="ECO:0000313" key="2">
    <source>
        <dbReference type="Proteomes" id="UP000633136"/>
    </source>
</evidence>
<comment type="caution">
    <text evidence="1">The sequence shown here is derived from an EMBL/GenBank/DDBJ whole genome shotgun (WGS) entry which is preliminary data.</text>
</comment>
<evidence type="ECO:0000313" key="1">
    <source>
        <dbReference type="EMBL" id="GGE72377.1"/>
    </source>
</evidence>
<evidence type="ECO:0008006" key="3">
    <source>
        <dbReference type="Google" id="ProtNLM"/>
    </source>
</evidence>
<organism evidence="1 2">
    <name type="scientific">Nesterenkonia cremea</name>
    <dbReference type="NCBI Taxonomy" id="1882340"/>
    <lineage>
        <taxon>Bacteria</taxon>
        <taxon>Bacillati</taxon>
        <taxon>Actinomycetota</taxon>
        <taxon>Actinomycetes</taxon>
        <taxon>Micrococcales</taxon>
        <taxon>Micrococcaceae</taxon>
        <taxon>Nesterenkonia</taxon>
    </lineage>
</organism>
<dbReference type="EMBL" id="BMIS01000008">
    <property type="protein sequence ID" value="GGE72377.1"/>
    <property type="molecule type" value="Genomic_DNA"/>
</dbReference>
<reference evidence="1" key="2">
    <citation type="submission" date="2020-09" db="EMBL/GenBank/DDBJ databases">
        <authorList>
            <person name="Sun Q."/>
            <person name="Zhou Y."/>
        </authorList>
    </citation>
    <scope>NUCLEOTIDE SEQUENCE</scope>
    <source>
        <strain evidence="1">CGMCC 1.15388</strain>
    </source>
</reference>
<gene>
    <name evidence="1" type="ORF">GCM10011401_19240</name>
</gene>
<proteinExistence type="predicted"/>
<dbReference type="Proteomes" id="UP000633136">
    <property type="component" value="Unassembled WGS sequence"/>
</dbReference>
<keyword evidence="2" id="KW-1185">Reference proteome</keyword>
<dbReference type="RefSeq" id="WP_188685134.1">
    <property type="nucleotide sequence ID" value="NZ_BMIS01000008.1"/>
</dbReference>
<dbReference type="PIRSF" id="PIRSF009151">
    <property type="entry name" value="DUF779"/>
    <property type="match status" value="1"/>
</dbReference>
<dbReference type="Pfam" id="PF05610">
    <property type="entry name" value="DUF779"/>
    <property type="match status" value="1"/>
</dbReference>
<dbReference type="InterPro" id="IPR008497">
    <property type="entry name" value="DUF779"/>
</dbReference>
<reference evidence="1" key="1">
    <citation type="journal article" date="2014" name="Int. J. Syst. Evol. Microbiol.">
        <title>Complete genome sequence of Corynebacterium casei LMG S-19264T (=DSM 44701T), isolated from a smear-ripened cheese.</title>
        <authorList>
            <consortium name="US DOE Joint Genome Institute (JGI-PGF)"/>
            <person name="Walter F."/>
            <person name="Albersmeier A."/>
            <person name="Kalinowski J."/>
            <person name="Ruckert C."/>
        </authorList>
    </citation>
    <scope>NUCLEOTIDE SEQUENCE</scope>
    <source>
        <strain evidence="1">CGMCC 1.15388</strain>
    </source>
</reference>
<sequence>MSAERVAITGKAAALLRTLREDHGQPLMFHQSGGCCDGSAPMCYTQGTFMTGPADVLLGELEPGTPEPVPVWISRAQFEYWSHTHITIDVTQGRGAGFSIEGPTGHRFIVRSRLFTDEEAAELSPVRTG</sequence>
<dbReference type="AlphaFoldDB" id="A0A917ASZ9"/>
<accession>A0A917ASZ9</accession>